<feature type="binding site" evidence="5">
    <location>
        <begin position="229"/>
        <end position="232"/>
    </location>
    <ligand>
        <name>pyridoxal 5'-phosphate</name>
        <dbReference type="ChEBI" id="CHEBI:597326"/>
    </ligand>
</feature>
<dbReference type="Proteomes" id="UP000228921">
    <property type="component" value="Unassembled WGS sequence"/>
</dbReference>
<feature type="binding site" evidence="5">
    <location>
        <position position="145"/>
    </location>
    <ligand>
        <name>pyridoxal 5'-phosphate</name>
        <dbReference type="ChEBI" id="CHEBI:597326"/>
    </ligand>
</feature>
<feature type="modified residue" description="N6-(pyridoxal phosphate)lysine" evidence="5">
    <location>
        <position position="258"/>
    </location>
</feature>
<dbReference type="EC" id="2.6.1.11" evidence="5"/>
<dbReference type="Pfam" id="PF00202">
    <property type="entry name" value="Aminotran_3"/>
    <property type="match status" value="1"/>
</dbReference>
<keyword evidence="5" id="KW-0963">Cytoplasm</keyword>
<feature type="binding site" evidence="5">
    <location>
        <position position="286"/>
    </location>
    <ligand>
        <name>N(2)-acetyl-L-ornithine</name>
        <dbReference type="ChEBI" id="CHEBI:57805"/>
    </ligand>
</feature>
<keyword evidence="4 5" id="KW-0663">Pyridoxal phosphate</keyword>
<dbReference type="PROSITE" id="PS00600">
    <property type="entry name" value="AA_TRANSFER_CLASS_3"/>
    <property type="match status" value="1"/>
</dbReference>
<dbReference type="InterPro" id="IPR050103">
    <property type="entry name" value="Class-III_PLP-dep_AT"/>
</dbReference>
<dbReference type="InterPro" id="IPR015421">
    <property type="entry name" value="PyrdxlP-dep_Trfase_major"/>
</dbReference>
<comment type="subunit">
    <text evidence="5">Homodimer.</text>
</comment>
<comment type="similarity">
    <text evidence="5">Belongs to the class-III pyridoxal-phosphate-dependent aminotransferase family. ArgD subfamily.</text>
</comment>
<dbReference type="EMBL" id="PGTK01000008">
    <property type="protein sequence ID" value="PJF30577.1"/>
    <property type="molecule type" value="Genomic_DNA"/>
</dbReference>
<dbReference type="PIRSF" id="PIRSF000521">
    <property type="entry name" value="Transaminase_4ab_Lys_Orn"/>
    <property type="match status" value="1"/>
</dbReference>
<dbReference type="GO" id="GO:0030170">
    <property type="term" value="F:pyridoxal phosphate binding"/>
    <property type="evidence" value="ECO:0007669"/>
    <property type="project" value="InterPro"/>
</dbReference>
<name>A0A2M8NZ44_9CHLR</name>
<evidence type="ECO:0000313" key="7">
    <source>
        <dbReference type="Proteomes" id="UP000228921"/>
    </source>
</evidence>
<dbReference type="UniPathway" id="UPA00068">
    <property type="reaction ID" value="UER00109"/>
</dbReference>
<organism evidence="6 7">
    <name type="scientific">Candidatus Thermofonsia Clade 1 bacterium</name>
    <dbReference type="NCBI Taxonomy" id="2364210"/>
    <lineage>
        <taxon>Bacteria</taxon>
        <taxon>Bacillati</taxon>
        <taxon>Chloroflexota</taxon>
        <taxon>Candidatus Thermofontia</taxon>
        <taxon>Candidatus Thermofonsia Clade 1</taxon>
    </lineage>
</organism>
<dbReference type="CDD" id="cd00610">
    <property type="entry name" value="OAT_like"/>
    <property type="match status" value="1"/>
</dbReference>
<comment type="caution">
    <text evidence="6">The sequence shown here is derived from an EMBL/GenBank/DDBJ whole genome shotgun (WGS) entry which is preliminary data.</text>
</comment>
<dbReference type="GO" id="GO:0003992">
    <property type="term" value="F:N2-acetyl-L-ornithine:2-oxoglutarate 5-aminotransferase activity"/>
    <property type="evidence" value="ECO:0007669"/>
    <property type="project" value="UniProtKB-UniRule"/>
</dbReference>
<gene>
    <name evidence="5" type="primary">argD</name>
    <name evidence="6" type="ORF">CUN51_07145</name>
</gene>
<comment type="pathway">
    <text evidence="5">Amino-acid biosynthesis; L-arginine biosynthesis; N(2)-acetyl-L-ornithine from L-glutamate: step 4/4.</text>
</comment>
<dbReference type="Gene3D" id="3.90.1150.10">
    <property type="entry name" value="Aspartate Aminotransferase, domain 1"/>
    <property type="match status" value="1"/>
</dbReference>
<dbReference type="HAMAP" id="MF_01107">
    <property type="entry name" value="ArgD_aminotrans_3"/>
    <property type="match status" value="1"/>
</dbReference>
<comment type="catalytic activity">
    <reaction evidence="5">
        <text>N(2)-acetyl-L-ornithine + 2-oxoglutarate = N-acetyl-L-glutamate 5-semialdehyde + L-glutamate</text>
        <dbReference type="Rhea" id="RHEA:18049"/>
        <dbReference type="ChEBI" id="CHEBI:16810"/>
        <dbReference type="ChEBI" id="CHEBI:29123"/>
        <dbReference type="ChEBI" id="CHEBI:29985"/>
        <dbReference type="ChEBI" id="CHEBI:57805"/>
        <dbReference type="EC" id="2.6.1.11"/>
    </reaction>
</comment>
<sequence length="401" mass="43122">MEITRDLTAAEIIALGEAHIAKTYKRPAIVLSHGRGVQVWDTEGREYFDFAAGIAVNALGHADAGIAAVLAEQAGKLIHTSNLYYTLPQIKLAERLTAHSFADRVFFTNSGTEANEAAIKFARKYARVTFNTAEKTQIVCFDHAFHGRTMGSLALTPKEAYQAPFRPLMPDVLVLPFNDQAALEQITERACAVFIEPIQGEGGIHEASAAFLRALRARCDQVGALLVFDEVQCGLGRTGDLWAHTASGVQPDMMTLAKPLAGGLPIGALLATERVASALTYGDHGSTFAGSPLITAVANYVFDRISAPEFLAHVRRVGSYLKGRLAAINSPKIKEVRGRGLMLGIEFTGDLAASVVEQGYAHGLLLVGSGTNVLRVIPPLIVTERECDLFVERLTAILAKL</sequence>
<evidence type="ECO:0000256" key="1">
    <source>
        <dbReference type="ARBA" id="ARBA00022576"/>
    </source>
</evidence>
<dbReference type="NCBIfam" id="NF002325">
    <property type="entry name" value="PRK01278.1"/>
    <property type="match status" value="1"/>
</dbReference>
<feature type="binding site" evidence="5">
    <location>
        <begin position="111"/>
        <end position="112"/>
    </location>
    <ligand>
        <name>pyridoxal 5'-phosphate</name>
        <dbReference type="ChEBI" id="CHEBI:597326"/>
    </ligand>
</feature>
<keyword evidence="2 5" id="KW-0028">Amino-acid biosynthesis</keyword>
<dbReference type="InterPro" id="IPR004636">
    <property type="entry name" value="AcOrn/SuccOrn_fam"/>
</dbReference>
<dbReference type="InterPro" id="IPR049704">
    <property type="entry name" value="Aminotrans_3_PPA_site"/>
</dbReference>
<accession>A0A2M8NZ44</accession>
<evidence type="ECO:0000256" key="5">
    <source>
        <dbReference type="HAMAP-Rule" id="MF_01107"/>
    </source>
</evidence>
<keyword evidence="5" id="KW-0055">Arginine biosynthesis</keyword>
<dbReference type="InterPro" id="IPR015422">
    <property type="entry name" value="PyrdxlP-dep_Trfase_small"/>
</dbReference>
<comment type="cofactor">
    <cofactor evidence="5">
        <name>pyridoxal 5'-phosphate</name>
        <dbReference type="ChEBI" id="CHEBI:597326"/>
    </cofactor>
    <text evidence="5">Binds 1 pyridoxal phosphate per subunit.</text>
</comment>
<keyword evidence="3 5" id="KW-0808">Transferase</keyword>
<dbReference type="GO" id="GO:0005737">
    <property type="term" value="C:cytoplasm"/>
    <property type="evidence" value="ECO:0007669"/>
    <property type="project" value="UniProtKB-SubCell"/>
</dbReference>
<comment type="subcellular location">
    <subcellularLocation>
        <location evidence="5">Cytoplasm</location>
    </subcellularLocation>
</comment>
<feature type="binding site" evidence="5">
    <location>
        <position position="148"/>
    </location>
    <ligand>
        <name>N(2)-acetyl-L-ornithine</name>
        <dbReference type="ChEBI" id="CHEBI:57805"/>
    </ligand>
</feature>
<comment type="miscellaneous">
    <text evidence="5">May also have succinyldiaminopimelate aminotransferase activity, thus carrying out the corresponding step in lysine biosynthesis.</text>
</comment>
<dbReference type="GO" id="GO:0042802">
    <property type="term" value="F:identical protein binding"/>
    <property type="evidence" value="ECO:0007669"/>
    <property type="project" value="TreeGrafter"/>
</dbReference>
<reference evidence="6 7" key="1">
    <citation type="submission" date="2017-11" db="EMBL/GenBank/DDBJ databases">
        <title>Evolution of Phototrophy in the Chloroflexi Phylum Driven by Horizontal Gene Transfer.</title>
        <authorList>
            <person name="Ward L.M."/>
            <person name="Hemp J."/>
            <person name="Shih P.M."/>
            <person name="Mcglynn S.E."/>
            <person name="Fischer W."/>
        </authorList>
    </citation>
    <scope>NUCLEOTIDE SEQUENCE [LARGE SCALE GENOMIC DNA]</scope>
    <source>
        <strain evidence="6">CP2_2F</strain>
    </source>
</reference>
<evidence type="ECO:0000256" key="3">
    <source>
        <dbReference type="ARBA" id="ARBA00022679"/>
    </source>
</evidence>
<dbReference type="InterPro" id="IPR005814">
    <property type="entry name" value="Aminotrans_3"/>
</dbReference>
<evidence type="ECO:0000256" key="2">
    <source>
        <dbReference type="ARBA" id="ARBA00022605"/>
    </source>
</evidence>
<feature type="binding site" evidence="5">
    <location>
        <position position="287"/>
    </location>
    <ligand>
        <name>pyridoxal 5'-phosphate</name>
        <dbReference type="ChEBI" id="CHEBI:597326"/>
    </ligand>
</feature>
<proteinExistence type="inferred from homology"/>
<evidence type="ECO:0000256" key="4">
    <source>
        <dbReference type="ARBA" id="ARBA00022898"/>
    </source>
</evidence>
<dbReference type="GO" id="GO:0006526">
    <property type="term" value="P:L-arginine biosynthetic process"/>
    <property type="evidence" value="ECO:0007669"/>
    <property type="project" value="UniProtKB-UniRule"/>
</dbReference>
<dbReference type="PANTHER" id="PTHR11986">
    <property type="entry name" value="AMINOTRANSFERASE CLASS III"/>
    <property type="match status" value="1"/>
</dbReference>
<dbReference type="SUPFAM" id="SSF53383">
    <property type="entry name" value="PLP-dependent transferases"/>
    <property type="match status" value="1"/>
</dbReference>
<keyword evidence="1 5" id="KW-0032">Aminotransferase</keyword>
<evidence type="ECO:0000313" key="6">
    <source>
        <dbReference type="EMBL" id="PJF30577.1"/>
    </source>
</evidence>
<dbReference type="Gene3D" id="3.40.640.10">
    <property type="entry name" value="Type I PLP-dependent aspartate aminotransferase-like (Major domain)"/>
    <property type="match status" value="1"/>
</dbReference>
<dbReference type="PANTHER" id="PTHR11986:SF79">
    <property type="entry name" value="ACETYLORNITHINE AMINOTRANSFERASE, MITOCHONDRIAL"/>
    <property type="match status" value="1"/>
</dbReference>
<dbReference type="FunFam" id="3.40.640.10:FF:000004">
    <property type="entry name" value="Acetylornithine aminotransferase"/>
    <property type="match status" value="1"/>
</dbReference>
<protein>
    <recommendedName>
        <fullName evidence="5">Acetylornithine aminotransferase</fullName>
        <shortName evidence="5">ACOAT</shortName>
        <ecNumber evidence="5">2.6.1.11</ecNumber>
    </recommendedName>
</protein>
<dbReference type="AlphaFoldDB" id="A0A2M8NZ44"/>
<dbReference type="NCBIfam" id="TIGR00707">
    <property type="entry name" value="argD"/>
    <property type="match status" value="1"/>
</dbReference>
<dbReference type="InterPro" id="IPR015424">
    <property type="entry name" value="PyrdxlP-dep_Trfase"/>
</dbReference>